<dbReference type="Proteomes" id="UP000014216">
    <property type="component" value="Unassembled WGS sequence"/>
</dbReference>
<evidence type="ECO:0000256" key="1">
    <source>
        <dbReference type="ARBA" id="ARBA00007381"/>
    </source>
</evidence>
<evidence type="ECO:0000256" key="6">
    <source>
        <dbReference type="SAM" id="MobiDB-lite"/>
    </source>
</evidence>
<gene>
    <name evidence="7" type="primary">dnaK</name>
    <name evidence="7" type="ORF">Dpo_8c00190</name>
</gene>
<keyword evidence="4" id="KW-0143">Chaperone</keyword>
<dbReference type="FunFam" id="3.30.420.40:FF:000071">
    <property type="entry name" value="Molecular chaperone DnaK"/>
    <property type="match status" value="1"/>
</dbReference>
<dbReference type="PROSITE" id="PS00329">
    <property type="entry name" value="HSP70_2"/>
    <property type="match status" value="1"/>
</dbReference>
<evidence type="ECO:0000256" key="5">
    <source>
        <dbReference type="RuleBase" id="RU003322"/>
    </source>
</evidence>
<dbReference type="GO" id="GO:0140662">
    <property type="term" value="F:ATP-dependent protein folding chaperone"/>
    <property type="evidence" value="ECO:0007669"/>
    <property type="project" value="InterPro"/>
</dbReference>
<dbReference type="InterPro" id="IPR013126">
    <property type="entry name" value="Hsp_70_fam"/>
</dbReference>
<keyword evidence="8" id="KW-1185">Reference proteome</keyword>
<organism evidence="7 8">
    <name type="scientific">Desulfotignum phosphitoxidans DSM 13687</name>
    <dbReference type="NCBI Taxonomy" id="1286635"/>
    <lineage>
        <taxon>Bacteria</taxon>
        <taxon>Pseudomonadati</taxon>
        <taxon>Thermodesulfobacteriota</taxon>
        <taxon>Desulfobacteria</taxon>
        <taxon>Desulfobacterales</taxon>
        <taxon>Desulfobacteraceae</taxon>
        <taxon>Desulfotignum</taxon>
    </lineage>
</organism>
<feature type="region of interest" description="Disordered" evidence="6">
    <location>
        <begin position="485"/>
        <end position="525"/>
    </location>
</feature>
<reference evidence="7 8" key="1">
    <citation type="journal article" date="2013" name="Genome Announc.">
        <title>Draft Genome Sequence of Desulfotignum phosphitoxidans DSM 13687 Strain FiPS-3.</title>
        <authorList>
            <person name="Poehlein A."/>
            <person name="Daniel R."/>
            <person name="Simeonova D.D."/>
        </authorList>
    </citation>
    <scope>NUCLEOTIDE SEQUENCE [LARGE SCALE GENOMIC DNA]</scope>
    <source>
        <strain evidence="7 8">DSM 13687</strain>
    </source>
</reference>
<keyword evidence="2 5" id="KW-0547">Nucleotide-binding</keyword>
<dbReference type="GO" id="GO:0005524">
    <property type="term" value="F:ATP binding"/>
    <property type="evidence" value="ECO:0007669"/>
    <property type="project" value="UniProtKB-KW"/>
</dbReference>
<dbReference type="SUPFAM" id="SSF100920">
    <property type="entry name" value="Heat shock protein 70kD (HSP70), peptide-binding domain"/>
    <property type="match status" value="1"/>
</dbReference>
<dbReference type="FunFam" id="3.90.640.10:FF:000003">
    <property type="entry name" value="Molecular chaperone DnaK"/>
    <property type="match status" value="1"/>
</dbReference>
<name>S0G2G9_9BACT</name>
<keyword evidence="3 5" id="KW-0067">ATP-binding</keyword>
<protein>
    <submittedName>
        <fullName evidence="7">Chaperone DnaK-HSP-70</fullName>
    </submittedName>
</protein>
<dbReference type="OrthoDB" id="9766019at2"/>
<dbReference type="RefSeq" id="WP_006967332.1">
    <property type="nucleotide sequence ID" value="NZ_APJX01000008.1"/>
</dbReference>
<dbReference type="PANTHER" id="PTHR19375">
    <property type="entry name" value="HEAT SHOCK PROTEIN 70KDA"/>
    <property type="match status" value="1"/>
</dbReference>
<dbReference type="AlphaFoldDB" id="S0G2G9"/>
<dbReference type="Gene3D" id="3.30.420.40">
    <property type="match status" value="2"/>
</dbReference>
<evidence type="ECO:0000313" key="7">
    <source>
        <dbReference type="EMBL" id="EMS78352.1"/>
    </source>
</evidence>
<evidence type="ECO:0000313" key="8">
    <source>
        <dbReference type="Proteomes" id="UP000014216"/>
    </source>
</evidence>
<sequence length="586" mass="63227">MAQEPVIGIDLGTTNSEVAFVFNDTPVVIEDGDRGIMPSCVGIDRNGRLIVGRTARNQAAAFPGDTVLAVKRQMGTDTRYTLGDQEYSPQEISAMILKTLKARAEDAIGGPVQKAVITVPAYFTDVQRQATRDAGRIAGLEVLRIINEPTAAALAYGEAGRDEDRHILIYDLGGGTFDVSIVKIEAGVVEVLASTGDNRLGGEDFDEALVAYLLDHIREHHGRDLADDPVAAARLKSAAEVAKMQLSDEFFVHIEEDHLAPDLHLSCEVSRDLFEEMIQPLIEKTMTSVAKALRDAALSPGRLDKVILVGGSTRIPMVSRLLSGELNIEPDIGIDPDLCVALGAGIQAGREMGKSIQSMLIDITPYTFGTSAFGMLDGRHYPHCFVPLIRRNTKLPATRTEAFQTLVDNQAAADINVYQGDHPDALDNIRIGTYTFDLSKAPAGSVITLRYDLDLNGILTLEAREKDTGKTINAVLENVFSQSGTGISESRDKVGALFPGDNAPSKELPSTGEPPRPEPGPDAVLPPAIAGILDQAREKLPLAPDEDKDDIINLMEDITEACARNDPDRAGKLAEDLEDILFYIGE</sequence>
<dbReference type="PROSITE" id="PS00297">
    <property type="entry name" value="HSP70_1"/>
    <property type="match status" value="1"/>
</dbReference>
<accession>S0G2G9</accession>
<dbReference type="Gene3D" id="3.90.640.10">
    <property type="entry name" value="Actin, Chain A, domain 4"/>
    <property type="match status" value="1"/>
</dbReference>
<dbReference type="PRINTS" id="PR00301">
    <property type="entry name" value="HEATSHOCK70"/>
</dbReference>
<evidence type="ECO:0000256" key="3">
    <source>
        <dbReference type="ARBA" id="ARBA00022840"/>
    </source>
</evidence>
<evidence type="ECO:0000256" key="2">
    <source>
        <dbReference type="ARBA" id="ARBA00022741"/>
    </source>
</evidence>
<comment type="caution">
    <text evidence="7">The sequence shown here is derived from an EMBL/GenBank/DDBJ whole genome shotgun (WGS) entry which is preliminary data.</text>
</comment>
<dbReference type="InterPro" id="IPR043129">
    <property type="entry name" value="ATPase_NBD"/>
</dbReference>
<evidence type="ECO:0000256" key="4">
    <source>
        <dbReference type="ARBA" id="ARBA00023186"/>
    </source>
</evidence>
<dbReference type="SUPFAM" id="SSF53067">
    <property type="entry name" value="Actin-like ATPase domain"/>
    <property type="match status" value="2"/>
</dbReference>
<dbReference type="Pfam" id="PF00012">
    <property type="entry name" value="HSP70"/>
    <property type="match status" value="2"/>
</dbReference>
<dbReference type="Gene3D" id="2.60.34.10">
    <property type="entry name" value="Substrate Binding Domain Of DNAk, Chain A, domain 1"/>
    <property type="match status" value="1"/>
</dbReference>
<proteinExistence type="inferred from homology"/>
<dbReference type="PROSITE" id="PS01036">
    <property type="entry name" value="HSP70_3"/>
    <property type="match status" value="1"/>
</dbReference>
<dbReference type="PATRIC" id="fig|1286635.3.peg.3478"/>
<dbReference type="EMBL" id="APJX01000008">
    <property type="protein sequence ID" value="EMS78352.1"/>
    <property type="molecule type" value="Genomic_DNA"/>
</dbReference>
<dbReference type="InterPro" id="IPR029047">
    <property type="entry name" value="HSP70_peptide-bd_sf"/>
</dbReference>
<dbReference type="InterPro" id="IPR018181">
    <property type="entry name" value="Heat_shock_70_CS"/>
</dbReference>
<comment type="similarity">
    <text evidence="1 5">Belongs to the heat shock protein 70 family.</text>
</comment>